<dbReference type="PANTHER" id="PTHR46825:SF9">
    <property type="entry name" value="BETA-LACTAMASE-RELATED DOMAIN-CONTAINING PROTEIN"/>
    <property type="match status" value="1"/>
</dbReference>
<comment type="caution">
    <text evidence="3">The sequence shown here is derived from an EMBL/GenBank/DDBJ whole genome shotgun (WGS) entry which is preliminary data.</text>
</comment>
<name>A0A841JK82_9SPHI</name>
<proteinExistence type="predicted"/>
<dbReference type="InterPro" id="IPR001466">
    <property type="entry name" value="Beta-lactam-related"/>
</dbReference>
<feature type="signal peptide" evidence="1">
    <location>
        <begin position="1"/>
        <end position="19"/>
    </location>
</feature>
<dbReference type="InterPro" id="IPR050491">
    <property type="entry name" value="AmpC-like"/>
</dbReference>
<gene>
    <name evidence="3" type="ORF">HDF22_002928</name>
</gene>
<dbReference type="SUPFAM" id="SSF56601">
    <property type="entry name" value="beta-lactamase/transpeptidase-like"/>
    <property type="match status" value="1"/>
</dbReference>
<reference evidence="3 4" key="1">
    <citation type="submission" date="2020-08" db="EMBL/GenBank/DDBJ databases">
        <title>Genomic Encyclopedia of Type Strains, Phase IV (KMG-V): Genome sequencing to study the core and pangenomes of soil and plant-associated prokaryotes.</title>
        <authorList>
            <person name="Whitman W."/>
        </authorList>
    </citation>
    <scope>NUCLEOTIDE SEQUENCE [LARGE SCALE GENOMIC DNA]</scope>
    <source>
        <strain evidence="3 4">MP601</strain>
    </source>
</reference>
<feature type="domain" description="Beta-lactamase-related" evidence="2">
    <location>
        <begin position="37"/>
        <end position="339"/>
    </location>
</feature>
<dbReference type="Gene3D" id="3.40.710.10">
    <property type="entry name" value="DD-peptidase/beta-lactamase superfamily"/>
    <property type="match status" value="1"/>
</dbReference>
<evidence type="ECO:0000256" key="1">
    <source>
        <dbReference type="SAM" id="SignalP"/>
    </source>
</evidence>
<evidence type="ECO:0000259" key="2">
    <source>
        <dbReference type="Pfam" id="PF00144"/>
    </source>
</evidence>
<evidence type="ECO:0000313" key="3">
    <source>
        <dbReference type="EMBL" id="MBB6128805.1"/>
    </source>
</evidence>
<sequence length="537" mass="60665">MKKIFALFAFVLVSFCTQAQTLQDTLAQIDKIFSVFQPQNPGCELAISRNGVVIYSKAWGMADLEHQVRLTTASVTEAGSVSKQFTAAAILLLAQQGKLSLNDDIRKYLPEIPDYGSVIRISNLLHHTSGLRDWGSVMDIAGWPRSTKTYSNDDVLYIVSHQKDLNNKPGDEFIYSNSNFNMQALIVKRITGMELAEFTRKYIFEPAGMTHTQWRDNFKRIVLNRAIAYDKLDTGYQTDMPNEYAYGNGGLLTTAEDLLKWNEYYWSGKLGSPSLLSQQIAVDHLNNGTENAYAMGLFIQKRRGWDYVNHNGATAGYRSFLLCYPQLKLSIAFLSNVSDVDFGMIHRVEDLFVPNKEVHTAQATPPAYPMSVDQLKAFTGWYRNQKTGNGLQLMIKNDTLRTARFKLRPVGRNSFTANGEQVIFNDKGLIHISKTKDTTVYAAVKVADNGEDYLKAYTGVYYSSETESKYIVILKNGKLTLHIDPLNDEPINPTYYDGFKGFDDDDIYFTRDAGNKITGFKISVDRARNVTFVKMQQ</sequence>
<evidence type="ECO:0000313" key="4">
    <source>
        <dbReference type="Proteomes" id="UP000548326"/>
    </source>
</evidence>
<dbReference type="AlphaFoldDB" id="A0A841JK82"/>
<dbReference type="EMBL" id="JACHCA010000007">
    <property type="protein sequence ID" value="MBB6128805.1"/>
    <property type="molecule type" value="Genomic_DNA"/>
</dbReference>
<feature type="chain" id="PRO_5032277580" evidence="1">
    <location>
        <begin position="20"/>
        <end position="537"/>
    </location>
</feature>
<keyword evidence="1" id="KW-0732">Signal</keyword>
<dbReference type="InterPro" id="IPR012338">
    <property type="entry name" value="Beta-lactam/transpept-like"/>
</dbReference>
<accession>A0A841JK82</accession>
<organism evidence="3 4">
    <name type="scientific">Mucilaginibacter lappiensis</name>
    <dbReference type="NCBI Taxonomy" id="354630"/>
    <lineage>
        <taxon>Bacteria</taxon>
        <taxon>Pseudomonadati</taxon>
        <taxon>Bacteroidota</taxon>
        <taxon>Sphingobacteriia</taxon>
        <taxon>Sphingobacteriales</taxon>
        <taxon>Sphingobacteriaceae</taxon>
        <taxon>Mucilaginibacter</taxon>
    </lineage>
</organism>
<dbReference type="PANTHER" id="PTHR46825">
    <property type="entry name" value="D-ALANYL-D-ALANINE-CARBOXYPEPTIDASE/ENDOPEPTIDASE AMPH"/>
    <property type="match status" value="1"/>
</dbReference>
<dbReference type="Pfam" id="PF00144">
    <property type="entry name" value="Beta-lactamase"/>
    <property type="match status" value="1"/>
</dbReference>
<protein>
    <submittedName>
        <fullName evidence="3">CubicO group peptidase (Beta-lactamase class C family)</fullName>
    </submittedName>
</protein>
<dbReference type="Proteomes" id="UP000548326">
    <property type="component" value="Unassembled WGS sequence"/>
</dbReference>
<dbReference type="RefSeq" id="WP_183588152.1">
    <property type="nucleotide sequence ID" value="NZ_JACHCA010000007.1"/>
</dbReference>